<gene>
    <name evidence="1" type="ORF">KHA99_11875</name>
</gene>
<keyword evidence="2" id="KW-1185">Reference proteome</keyword>
<sequence length="749" mass="82575">MYNKSYIYIFLIVLLLGTTILSFPSIDAYSASDPAITIESPVPNEELSTKNVVISGSYTSEFPKSELSFTASEDGVEIADSNWQIDETSHKWTFSTSALSEGDHAITIKLEELSSSSTSNPATASIAFIIKIPTVTVKPAISITTPSPSEVFDSTNILILGTYTADVPQTNLMFTLLENGKKISDSSANAGDWNFDETSSPKKWSFSTKTLPEGTHTVSMEMTDKVTGEIASATTSFILALTRPYIGDTKIIFPDNSEKKSEDLTSVPLNAKIKITVVDDQRMDQLKSKIDTGSYNPINVILGTDTIKGTTQIGEPVLKNNKYYYDITFTPAAGELKINRTYLVYLDPELADDLDNPVFTKFFKITTKTNADWDDIDEQKHTSSNPHGHYMLNTNMCASCHSTHTDSPFDKLDTKSKLTSGREGGSYLIDFNEQLNGKDSQNYCMACHDGTTNAPLIDGITSQYHHDNPVEYSSTGKDNLKDATSCTSCHNPHAEWSEENPNLLKDHYVYKHNSEDQEKMGATPLTVDSLDTSCETCHDNTIEFAAIPADKGMYELLKYNKSFTAVGNETTKINKSTDLEVPTKTIGDYSLCLRCHNLEKKKQNKVSSDIESFYLDANSGHNFSIPMNATTQRDGSQLNGPIPCAECHETHGSNNLYNLREVLGNNPTVTDKYRTSGTKWNAVNEREFCTKCHNGSTEIYGIKGNAIYDDAGQAINSIVGHNKNDIDQACSKCHSTNNSFIEAAHAPKK</sequence>
<comment type="caution">
    <text evidence="1">The sequence shown here is derived from an EMBL/GenBank/DDBJ whole genome shotgun (WGS) entry which is preliminary data.</text>
</comment>
<dbReference type="SUPFAM" id="SSF48695">
    <property type="entry name" value="Multiheme cytochromes"/>
    <property type="match status" value="1"/>
</dbReference>
<proteinExistence type="predicted"/>
<evidence type="ECO:0000313" key="2">
    <source>
        <dbReference type="Proteomes" id="UP000679749"/>
    </source>
</evidence>
<dbReference type="AlphaFoldDB" id="A0A942YUQ9"/>
<dbReference type="InterPro" id="IPR036280">
    <property type="entry name" value="Multihaem_cyt_sf"/>
</dbReference>
<protein>
    <recommendedName>
        <fullName evidence="3">Doubled CXXCH motif domain-containing protein</fullName>
    </recommendedName>
</protein>
<reference evidence="1" key="1">
    <citation type="submission" date="2021-05" db="EMBL/GenBank/DDBJ databases">
        <title>Novel Bacillus species.</title>
        <authorList>
            <person name="Liu G."/>
        </authorList>
    </citation>
    <scope>NUCLEOTIDE SEQUENCE</scope>
    <source>
        <strain evidence="1">FJAT-49825</strain>
    </source>
</reference>
<dbReference type="Proteomes" id="UP000679749">
    <property type="component" value="Unassembled WGS sequence"/>
</dbReference>
<name>A0A942YUQ9_9BACI</name>
<evidence type="ECO:0000313" key="1">
    <source>
        <dbReference type="EMBL" id="MBS4213147.1"/>
    </source>
</evidence>
<evidence type="ECO:0008006" key="3">
    <source>
        <dbReference type="Google" id="ProtNLM"/>
    </source>
</evidence>
<dbReference type="RefSeq" id="WP_213117651.1">
    <property type="nucleotide sequence ID" value="NZ_JAGYPF010000002.1"/>
</dbReference>
<accession>A0A942YUQ9</accession>
<dbReference type="EMBL" id="JAGYPF010000002">
    <property type="protein sequence ID" value="MBS4213147.1"/>
    <property type="molecule type" value="Genomic_DNA"/>
</dbReference>
<organism evidence="1 2">
    <name type="scientific">Neobacillus rhizophilus</name>
    <dbReference type="NCBI Taxonomy" id="2833579"/>
    <lineage>
        <taxon>Bacteria</taxon>
        <taxon>Bacillati</taxon>
        <taxon>Bacillota</taxon>
        <taxon>Bacilli</taxon>
        <taxon>Bacillales</taxon>
        <taxon>Bacillaceae</taxon>
        <taxon>Neobacillus</taxon>
    </lineage>
</organism>
<dbReference type="Gene3D" id="1.10.1130.10">
    <property type="entry name" value="Flavocytochrome C3, Chain A"/>
    <property type="match status" value="1"/>
</dbReference>